<dbReference type="PANTHER" id="PTHR43767:SF1">
    <property type="entry name" value="NONRIBOSOMAL PEPTIDE SYNTHASE PES1 (EUROFUNG)-RELATED"/>
    <property type="match status" value="1"/>
</dbReference>
<evidence type="ECO:0000259" key="2">
    <source>
        <dbReference type="Pfam" id="PF13193"/>
    </source>
</evidence>
<dbReference type="InterPro" id="IPR042099">
    <property type="entry name" value="ANL_N_sf"/>
</dbReference>
<feature type="domain" description="AMP-binding enzyme C-terminal" evidence="2">
    <location>
        <begin position="370"/>
        <end position="443"/>
    </location>
</feature>
<dbReference type="InterPro" id="IPR025110">
    <property type="entry name" value="AMP-bd_C"/>
</dbReference>
<accession>A0A543IUE7</accession>
<dbReference type="OrthoDB" id="5240965at2"/>
<dbReference type="EMBL" id="VFPQ01000001">
    <property type="protein sequence ID" value="TQM74196.1"/>
    <property type="molecule type" value="Genomic_DNA"/>
</dbReference>
<evidence type="ECO:0000259" key="1">
    <source>
        <dbReference type="Pfam" id="PF00501"/>
    </source>
</evidence>
<keyword evidence="4" id="KW-1185">Reference proteome</keyword>
<dbReference type="GO" id="GO:0016878">
    <property type="term" value="F:acid-thiol ligase activity"/>
    <property type="evidence" value="ECO:0007669"/>
    <property type="project" value="UniProtKB-ARBA"/>
</dbReference>
<proteinExistence type="predicted"/>
<protein>
    <submittedName>
        <fullName evidence="3">Long-chain acyl-CoA synthetase</fullName>
    </submittedName>
</protein>
<gene>
    <name evidence="3" type="ORF">FHX40_0861</name>
</gene>
<dbReference type="Gene3D" id="3.30.300.30">
    <property type="match status" value="1"/>
</dbReference>
<dbReference type="Gene3D" id="3.40.50.12780">
    <property type="entry name" value="N-terminal domain of ligase-like"/>
    <property type="match status" value="1"/>
</dbReference>
<organism evidence="3 4">
    <name type="scientific">Thermopolyspora flexuosa</name>
    <dbReference type="NCBI Taxonomy" id="103836"/>
    <lineage>
        <taxon>Bacteria</taxon>
        <taxon>Bacillati</taxon>
        <taxon>Actinomycetota</taxon>
        <taxon>Actinomycetes</taxon>
        <taxon>Streptosporangiales</taxon>
        <taxon>Streptosporangiaceae</taxon>
        <taxon>Thermopolyspora</taxon>
    </lineage>
</organism>
<dbReference type="Pfam" id="PF13193">
    <property type="entry name" value="AMP-binding_C"/>
    <property type="match status" value="1"/>
</dbReference>
<evidence type="ECO:0000313" key="3">
    <source>
        <dbReference type="EMBL" id="TQM74196.1"/>
    </source>
</evidence>
<dbReference type="Proteomes" id="UP000319213">
    <property type="component" value="Unassembled WGS sequence"/>
</dbReference>
<name>A0A543IUE7_9ACTN</name>
<evidence type="ECO:0000313" key="4">
    <source>
        <dbReference type="Proteomes" id="UP000319213"/>
    </source>
</evidence>
<dbReference type="Pfam" id="PF00501">
    <property type="entry name" value="AMP-binding"/>
    <property type="match status" value="1"/>
</dbReference>
<dbReference type="PANTHER" id="PTHR43767">
    <property type="entry name" value="LONG-CHAIN-FATTY-ACID--COA LIGASE"/>
    <property type="match status" value="1"/>
</dbReference>
<feature type="domain" description="AMP-dependent synthetase/ligase" evidence="1">
    <location>
        <begin position="9"/>
        <end position="317"/>
    </location>
</feature>
<sequence length="464" mass="47350">MPVAAQVLRHAQATPARLAVQGPHGGLDYAALARRARAGAHHLAARGTRPGTLVAISLADPVEQLVAVLAADLARATPLLCDPAWPAGRRARIMAALPAALHVAEPLAAAPSARAAAPAEIAPRPDDLAWANFSSGSTGRPRAVIRTRASWLGSFPHLNAITGIGPGDVLLVPGPLVSSLYGFAAVHALATGATALVLGRWSPGTLPDLLRTATAVHLVPNHLPAVLDALAEAGGPLRVAIAGGAHLPAETRARAEAAGVRVVAYYGATELSFVAVDADGTGLRPFPGVEIEVRPHPEAGHGLGEVWVRSPWLSAGYAGGAPGPLRADAGGWMTVGDLAEPYRAGEPLRVRGRGDGAIQVGGATVVPEDVEAVLRRAPGVRDVVVVGAPHPRLGAVVAAVIETGGGPVRRAALEAAARDGLDPAQRPRRWYVTPALPRTPTGKPARALVASRLADGDPAIEPLA</sequence>
<dbReference type="InterPro" id="IPR045851">
    <property type="entry name" value="AMP-bd_C_sf"/>
</dbReference>
<dbReference type="CDD" id="cd04433">
    <property type="entry name" value="AFD_class_I"/>
    <property type="match status" value="1"/>
</dbReference>
<dbReference type="InterPro" id="IPR000873">
    <property type="entry name" value="AMP-dep_synth/lig_dom"/>
</dbReference>
<dbReference type="SUPFAM" id="SSF56801">
    <property type="entry name" value="Acetyl-CoA synthetase-like"/>
    <property type="match status" value="1"/>
</dbReference>
<dbReference type="RefSeq" id="WP_142258400.1">
    <property type="nucleotide sequence ID" value="NZ_BMPV01000006.1"/>
</dbReference>
<dbReference type="AlphaFoldDB" id="A0A543IUE7"/>
<comment type="caution">
    <text evidence="3">The sequence shown here is derived from an EMBL/GenBank/DDBJ whole genome shotgun (WGS) entry which is preliminary data.</text>
</comment>
<reference evidence="3 4" key="1">
    <citation type="submission" date="2019-06" db="EMBL/GenBank/DDBJ databases">
        <title>Sequencing the genomes of 1000 actinobacteria strains.</title>
        <authorList>
            <person name="Klenk H.-P."/>
        </authorList>
    </citation>
    <scope>NUCLEOTIDE SEQUENCE [LARGE SCALE GENOMIC DNA]</scope>
    <source>
        <strain evidence="3 4">DSM 43186</strain>
    </source>
</reference>
<dbReference type="InterPro" id="IPR050237">
    <property type="entry name" value="ATP-dep_AMP-bd_enzyme"/>
</dbReference>